<gene>
    <name evidence="1" type="ORF">LEP1GSC194_3095</name>
</gene>
<accession>M6CVH6</accession>
<evidence type="ECO:0000313" key="2">
    <source>
        <dbReference type="Proteomes" id="UP000011988"/>
    </source>
</evidence>
<dbReference type="PATRIC" id="fig|1218565.3.peg.1690"/>
<dbReference type="Proteomes" id="UP000011988">
    <property type="component" value="Unassembled WGS sequence"/>
</dbReference>
<reference evidence="1 2" key="1">
    <citation type="submission" date="2013-01" db="EMBL/GenBank/DDBJ databases">
        <authorList>
            <person name="Harkins D.M."/>
            <person name="Durkin A.S."/>
            <person name="Brinkac L.M."/>
            <person name="Haft D.H."/>
            <person name="Selengut J.D."/>
            <person name="Sanka R."/>
            <person name="DePew J."/>
            <person name="Purushe J."/>
            <person name="Galloway R.L."/>
            <person name="Vinetz J.M."/>
            <person name="Sutton G.G."/>
            <person name="Nierman W.C."/>
            <person name="Fouts D.E."/>
        </authorList>
    </citation>
    <scope>NUCLEOTIDE SEQUENCE [LARGE SCALE GENOMIC DNA]</scope>
    <source>
        <strain evidence="1 2">79601</strain>
    </source>
</reference>
<proteinExistence type="predicted"/>
<evidence type="ECO:0000313" key="1">
    <source>
        <dbReference type="EMBL" id="EMJ95729.1"/>
    </source>
</evidence>
<organism evidence="1 2">
    <name type="scientific">Leptospira alstonii serovar Sichuan str. 79601</name>
    <dbReference type="NCBI Taxonomy" id="1218565"/>
    <lineage>
        <taxon>Bacteria</taxon>
        <taxon>Pseudomonadati</taxon>
        <taxon>Spirochaetota</taxon>
        <taxon>Spirochaetia</taxon>
        <taxon>Leptospirales</taxon>
        <taxon>Leptospiraceae</taxon>
        <taxon>Leptospira</taxon>
    </lineage>
</organism>
<comment type="caution">
    <text evidence="1">The sequence shown here is derived from an EMBL/GenBank/DDBJ whole genome shotgun (WGS) entry which is preliminary data.</text>
</comment>
<protein>
    <submittedName>
        <fullName evidence="1">Uncharacterized protein</fullName>
    </submittedName>
</protein>
<name>M6CVH6_9LEPT</name>
<sequence>MSEKRFNSSVCFFQYTENIPREGAEPPPVDSFLILGASSGRIDSGSRRI</sequence>
<dbReference type="EMBL" id="ANIK01000031">
    <property type="protein sequence ID" value="EMJ95729.1"/>
    <property type="molecule type" value="Genomic_DNA"/>
</dbReference>
<dbReference type="AlphaFoldDB" id="M6CVH6"/>